<dbReference type="AlphaFoldDB" id="A0A5C5ZZZ6"/>
<dbReference type="SUPFAM" id="SSF50993">
    <property type="entry name" value="Peptidase/esterase 'gauge' domain"/>
    <property type="match status" value="1"/>
</dbReference>
<proteinExistence type="predicted"/>
<dbReference type="PANTHER" id="PTHR44019:SF8">
    <property type="entry name" value="POC1 CENTRIOLAR PROTEIN HOMOLOG"/>
    <property type="match status" value="1"/>
</dbReference>
<dbReference type="InterPro" id="IPR029030">
    <property type="entry name" value="Caspase-like_dom_sf"/>
</dbReference>
<keyword evidence="4" id="KW-0732">Signal</keyword>
<evidence type="ECO:0000256" key="4">
    <source>
        <dbReference type="SAM" id="SignalP"/>
    </source>
</evidence>
<dbReference type="SUPFAM" id="SSF52129">
    <property type="entry name" value="Caspase-like"/>
    <property type="match status" value="1"/>
</dbReference>
<dbReference type="Pfam" id="PF00656">
    <property type="entry name" value="Peptidase_C14"/>
    <property type="match status" value="1"/>
</dbReference>
<dbReference type="PROSITE" id="PS50082">
    <property type="entry name" value="WD_REPEATS_2"/>
    <property type="match status" value="3"/>
</dbReference>
<dbReference type="Gene3D" id="3.40.50.1460">
    <property type="match status" value="1"/>
</dbReference>
<dbReference type="InterPro" id="IPR018247">
    <property type="entry name" value="EF_Hand_1_Ca_BS"/>
</dbReference>
<keyword evidence="7" id="KW-1185">Reference proteome</keyword>
<dbReference type="InterPro" id="IPR050505">
    <property type="entry name" value="WDR55/POC1"/>
</dbReference>
<feature type="chain" id="PRO_5022825609" evidence="4">
    <location>
        <begin position="28"/>
        <end position="1131"/>
    </location>
</feature>
<dbReference type="SUPFAM" id="SSF50978">
    <property type="entry name" value="WD40 repeat-like"/>
    <property type="match status" value="1"/>
</dbReference>
<keyword evidence="1 3" id="KW-0853">WD repeat</keyword>
<dbReference type="Gene3D" id="2.30.42.10">
    <property type="match status" value="1"/>
</dbReference>
<dbReference type="OrthoDB" id="248495at2"/>
<name>A0A5C5ZZZ6_9BACT</name>
<dbReference type="InterPro" id="IPR036322">
    <property type="entry name" value="WD40_repeat_dom_sf"/>
</dbReference>
<dbReference type="InterPro" id="IPR015943">
    <property type="entry name" value="WD40/YVTN_repeat-like_dom_sf"/>
</dbReference>
<feature type="repeat" description="WD" evidence="3">
    <location>
        <begin position="543"/>
        <end position="584"/>
    </location>
</feature>
<organism evidence="6 7">
    <name type="scientific">Neorhodopirellula pilleata</name>
    <dbReference type="NCBI Taxonomy" id="2714738"/>
    <lineage>
        <taxon>Bacteria</taxon>
        <taxon>Pseudomonadati</taxon>
        <taxon>Planctomycetota</taxon>
        <taxon>Planctomycetia</taxon>
        <taxon>Pirellulales</taxon>
        <taxon>Pirellulaceae</taxon>
        <taxon>Neorhodopirellula</taxon>
    </lineage>
</organism>
<dbReference type="SMART" id="SM00320">
    <property type="entry name" value="WD40"/>
    <property type="match status" value="5"/>
</dbReference>
<feature type="repeat" description="WD" evidence="3">
    <location>
        <begin position="313"/>
        <end position="354"/>
    </location>
</feature>
<evidence type="ECO:0000313" key="7">
    <source>
        <dbReference type="Proteomes" id="UP000316213"/>
    </source>
</evidence>
<evidence type="ECO:0000256" key="1">
    <source>
        <dbReference type="ARBA" id="ARBA00022574"/>
    </source>
</evidence>
<dbReference type="Proteomes" id="UP000316213">
    <property type="component" value="Unassembled WGS sequence"/>
</dbReference>
<dbReference type="RefSeq" id="WP_146580329.1">
    <property type="nucleotide sequence ID" value="NZ_SJPM01000011.1"/>
</dbReference>
<dbReference type="PROSITE" id="PS50294">
    <property type="entry name" value="WD_REPEATS_REGION"/>
    <property type="match status" value="1"/>
</dbReference>
<comment type="caution">
    <text evidence="6">The sequence shown here is derived from an EMBL/GenBank/DDBJ whole genome shotgun (WGS) entry which is preliminary data.</text>
</comment>
<dbReference type="Gene3D" id="2.130.10.10">
    <property type="entry name" value="YVTN repeat-like/Quinoprotein amine dehydrogenase"/>
    <property type="match status" value="3"/>
</dbReference>
<protein>
    <submittedName>
        <fullName evidence="6">WD domain, G-beta repeat</fullName>
    </submittedName>
</protein>
<feature type="signal peptide" evidence="4">
    <location>
        <begin position="1"/>
        <end position="27"/>
    </location>
</feature>
<reference evidence="6 7" key="1">
    <citation type="submission" date="2019-02" db="EMBL/GenBank/DDBJ databases">
        <title>Deep-cultivation of Planctomycetes and their phenomic and genomic characterization uncovers novel biology.</title>
        <authorList>
            <person name="Wiegand S."/>
            <person name="Jogler M."/>
            <person name="Boedeker C."/>
            <person name="Pinto D."/>
            <person name="Vollmers J."/>
            <person name="Rivas-Marin E."/>
            <person name="Kohn T."/>
            <person name="Peeters S.H."/>
            <person name="Heuer A."/>
            <person name="Rast P."/>
            <person name="Oberbeckmann S."/>
            <person name="Bunk B."/>
            <person name="Jeske O."/>
            <person name="Meyerdierks A."/>
            <person name="Storesund J.E."/>
            <person name="Kallscheuer N."/>
            <person name="Luecker S."/>
            <person name="Lage O.M."/>
            <person name="Pohl T."/>
            <person name="Merkel B.J."/>
            <person name="Hornburger P."/>
            <person name="Mueller R.-W."/>
            <person name="Bruemmer F."/>
            <person name="Labrenz M."/>
            <person name="Spormann A.M."/>
            <person name="Op Den Camp H."/>
            <person name="Overmann J."/>
            <person name="Amann R."/>
            <person name="Jetten M.S.M."/>
            <person name="Mascher T."/>
            <person name="Medema M.H."/>
            <person name="Devos D.P."/>
            <person name="Kaster A.-K."/>
            <person name="Ovreas L."/>
            <person name="Rohde M."/>
            <person name="Galperin M.Y."/>
            <person name="Jogler C."/>
        </authorList>
    </citation>
    <scope>NUCLEOTIDE SEQUENCE [LARGE SCALE GENOMIC DNA]</scope>
    <source>
        <strain evidence="6 7">Pla100</strain>
    </source>
</reference>
<evidence type="ECO:0000256" key="2">
    <source>
        <dbReference type="ARBA" id="ARBA00022737"/>
    </source>
</evidence>
<dbReference type="GO" id="GO:0004197">
    <property type="term" value="F:cysteine-type endopeptidase activity"/>
    <property type="evidence" value="ECO:0007669"/>
    <property type="project" value="InterPro"/>
</dbReference>
<evidence type="ECO:0000313" key="6">
    <source>
        <dbReference type="EMBL" id="TWT92640.1"/>
    </source>
</evidence>
<dbReference type="Pfam" id="PF00400">
    <property type="entry name" value="WD40"/>
    <property type="match status" value="3"/>
</dbReference>
<dbReference type="PANTHER" id="PTHR44019">
    <property type="entry name" value="WD REPEAT-CONTAINING PROTEIN 55"/>
    <property type="match status" value="1"/>
</dbReference>
<feature type="repeat" description="WD" evidence="3">
    <location>
        <begin position="72"/>
        <end position="93"/>
    </location>
</feature>
<dbReference type="InterPro" id="IPR001680">
    <property type="entry name" value="WD40_rpt"/>
</dbReference>
<dbReference type="InterPro" id="IPR036034">
    <property type="entry name" value="PDZ_sf"/>
</dbReference>
<dbReference type="InterPro" id="IPR011600">
    <property type="entry name" value="Pept_C14_caspase"/>
</dbReference>
<accession>A0A5C5ZZZ6</accession>
<gene>
    <name evidence="6" type="ORF">Pla100_46600</name>
</gene>
<dbReference type="GO" id="GO:0006508">
    <property type="term" value="P:proteolysis"/>
    <property type="evidence" value="ECO:0007669"/>
    <property type="project" value="InterPro"/>
</dbReference>
<sequence precursor="true">MNLPVRPLVSSLSLTAALTLLTCLADANVSAEEFIDANYSSPPNQRPHLVLDAKGFSGVIDRVALSDDGQWLAGVADKTVRIWNLETGQMHAALRGYQEPDGFHIGYIDSLTFAPDNQHLIVGVSDNSQFGSTRVYDLKQPDKIKQLIAGHTGCTRGVTFSKSGQWLATWGCDGNIVFYRRRGSNGDWQIEFKVGWGRTFRGKELRVPKDLFAFTPDEQHLVFNFVDSSLDVVSISQRRAIPTLSQIPQSIRSLDNRHKDNRGPFGDWSSYRHVLTLDPPASELDPHLVLIGSGVKKKFFAASFDRNGDDIAIHEHPYDTTAIAWNQKCNKVASADSLGEIHVWDPKTGRLLHPIVRPVTQSLWNVRWSSDGQKLLFSDNNYPEGRWNFNRYAGVEQQLDLTNFQVTKLSDREMAAVEDHPIRPTGQHDRLGEIELMILKMPEKFESQTSNEWLLYARELADESRFYILDPWLDPQVSSQFRNLRVRVPKRKFGNPTCMRFFDPAGEVGGNVCLLGTDTGKLIEATIEILPNRRVALRITKEFMGHTAKITSLDISPDRQKLVSSSLDGTLRIWPLRQARVLGDIDFATDGTRVSEVPPASLGYASGIRQDDTLLRFDDGSFYERIRKIQSGQYKPGQSVRVELLRGADLLPSQRSRFTVNVRLAEAPDMVLPLASSLLTRDGERVFWTPDGYYESSSQGGQFVGWHINNARHETAQFYPIEQFQEQYYQPKAVRYAIRNSDTASGLEQVADEVVGFEAPDPLAEATRSELTQRLPPKIDILSPVPNFVSDDPKLTVVSRVRGSAESTFSQVRYRVDGHAVPGRPRQTSRRVTTEGVEVWYEQSIDLPAGDHQIELSLNSSNQTRGSQTVRCTIRGGAPTEVQRGRLFLLAIGISEYANQDFRLGFAQSDAEAFADGWKNLNGSVYSETIQKVLTNETATSQAIREEGFAWLLSQSIQPSDTVIVYLAGHGLFDDYDEWYFAGHELDLDRLISTAISDAELDSFLSKIPTNTILFTDTCHAGGFVSDTRVRSHPQSGTDIWRGRGHVVFASCLAEESSFESPSWNHGAFTMAILEFLTSPQADYNDDGELTFNEMVLFVQTHVRKITGKAQNPTIEMPSSVSNIRFTGSAP</sequence>
<evidence type="ECO:0000256" key="3">
    <source>
        <dbReference type="PROSITE-ProRule" id="PRU00221"/>
    </source>
</evidence>
<feature type="domain" description="Peptidase C14 caspase" evidence="5">
    <location>
        <begin position="890"/>
        <end position="1117"/>
    </location>
</feature>
<dbReference type="EMBL" id="SJPM01000011">
    <property type="protein sequence ID" value="TWT92640.1"/>
    <property type="molecule type" value="Genomic_DNA"/>
</dbReference>
<keyword evidence="2" id="KW-0677">Repeat</keyword>
<evidence type="ECO:0000259" key="5">
    <source>
        <dbReference type="Pfam" id="PF00656"/>
    </source>
</evidence>
<dbReference type="PROSITE" id="PS00018">
    <property type="entry name" value="EF_HAND_1"/>
    <property type="match status" value="1"/>
</dbReference>